<dbReference type="AlphaFoldDB" id="A0A183EEA6"/>
<dbReference type="WBParaSite" id="GPUH_0001932201-mRNA-1">
    <property type="protein sequence ID" value="GPUH_0001932201-mRNA-1"/>
    <property type="gene ID" value="GPUH_0001932201"/>
</dbReference>
<sequence length="82" mass="9044">MLSATATFVKAGISENRSDLLAAPEDCAYVEAVATLKGKDWRRWATESWPGGERRIRALVIEENDGQKRHQRMQLGVASSGV</sequence>
<evidence type="ECO:0000313" key="1">
    <source>
        <dbReference type="EMBL" id="VDN33553.1"/>
    </source>
</evidence>
<evidence type="ECO:0000313" key="3">
    <source>
        <dbReference type="WBParaSite" id="GPUH_0001932201-mRNA-1"/>
    </source>
</evidence>
<proteinExistence type="predicted"/>
<reference evidence="3" key="1">
    <citation type="submission" date="2016-06" db="UniProtKB">
        <authorList>
            <consortium name="WormBaseParasite"/>
        </authorList>
    </citation>
    <scope>IDENTIFICATION</scope>
</reference>
<name>A0A183EEA6_9BILA</name>
<reference evidence="1 2" key="2">
    <citation type="submission" date="2018-11" db="EMBL/GenBank/DDBJ databases">
        <authorList>
            <consortium name="Pathogen Informatics"/>
        </authorList>
    </citation>
    <scope>NUCLEOTIDE SEQUENCE [LARGE SCALE GENOMIC DNA]</scope>
</reference>
<protein>
    <submittedName>
        <fullName evidence="3">START domain-containing protein</fullName>
    </submittedName>
</protein>
<dbReference type="Proteomes" id="UP000271098">
    <property type="component" value="Unassembled WGS sequence"/>
</dbReference>
<keyword evidence="2" id="KW-1185">Reference proteome</keyword>
<gene>
    <name evidence="1" type="ORF">GPUH_LOCUS19298</name>
</gene>
<accession>A0A183EEA6</accession>
<dbReference type="EMBL" id="UYRT01088278">
    <property type="protein sequence ID" value="VDN33553.1"/>
    <property type="molecule type" value="Genomic_DNA"/>
</dbReference>
<organism evidence="3">
    <name type="scientific">Gongylonema pulchrum</name>
    <dbReference type="NCBI Taxonomy" id="637853"/>
    <lineage>
        <taxon>Eukaryota</taxon>
        <taxon>Metazoa</taxon>
        <taxon>Ecdysozoa</taxon>
        <taxon>Nematoda</taxon>
        <taxon>Chromadorea</taxon>
        <taxon>Rhabditida</taxon>
        <taxon>Spirurina</taxon>
        <taxon>Spiruromorpha</taxon>
        <taxon>Spiruroidea</taxon>
        <taxon>Gongylonematidae</taxon>
        <taxon>Gongylonema</taxon>
    </lineage>
</organism>
<evidence type="ECO:0000313" key="2">
    <source>
        <dbReference type="Proteomes" id="UP000271098"/>
    </source>
</evidence>